<name>A0A292GT39_9HYPH</name>
<dbReference type="GO" id="GO:0016757">
    <property type="term" value="F:glycosyltransferase activity"/>
    <property type="evidence" value="ECO:0007669"/>
    <property type="project" value="UniProtKB-KW"/>
</dbReference>
<organism evidence="4">
    <name type="scientific">Ochrobactrum sp. PW1</name>
    <dbReference type="NCBI Taxonomy" id="1882222"/>
    <lineage>
        <taxon>Bacteria</taxon>
        <taxon>Pseudomonadati</taxon>
        <taxon>Pseudomonadota</taxon>
        <taxon>Alphaproteobacteria</taxon>
        <taxon>Hyphomicrobiales</taxon>
        <taxon>Brucellaceae</taxon>
        <taxon>Brucella/Ochrobactrum group</taxon>
        <taxon>Ochrobactrum</taxon>
    </lineage>
</organism>
<keyword evidence="2" id="KW-0808">Transferase</keyword>
<dbReference type="Gene3D" id="2.115.10.20">
    <property type="entry name" value="Glycosyl hydrolase domain, family 43"/>
    <property type="match status" value="1"/>
</dbReference>
<reference evidence="4" key="1">
    <citation type="submission" date="2016-07" db="EMBL/GenBank/DDBJ databases">
        <title>Genomics reveals synergistic degradation of pyrene by five bacteria in a mangrove sediment-derived bacterial consortium.</title>
        <authorList>
            <person name="Wanapaisan P."/>
            <person name="Vejarano F."/>
            <person name="Chakraborty J."/>
            <person name="Shintani M."/>
            <person name="Muangchinda C."/>
            <person name="Laothamteep N."/>
            <person name="Suzuki-Minakuchi C."/>
            <person name="Inoue K."/>
            <person name="Nojiri H."/>
            <person name="Pinyakong O."/>
        </authorList>
    </citation>
    <scope>NUCLEOTIDE SEQUENCE</scope>
    <source>
        <strain evidence="4">PW1</strain>
    </source>
</reference>
<comment type="similarity">
    <text evidence="3">Belongs to the glycosyl hydrolase 130 family.</text>
</comment>
<dbReference type="AlphaFoldDB" id="A0A292GT39"/>
<protein>
    <submittedName>
        <fullName evidence="4">Glycosidase PH1107-like protein</fullName>
    </submittedName>
</protein>
<accession>A0A292GT39</accession>
<dbReference type="PANTHER" id="PTHR34106">
    <property type="entry name" value="GLYCOSIDASE"/>
    <property type="match status" value="1"/>
</dbReference>
<dbReference type="PANTHER" id="PTHR34106:SF4">
    <property type="entry name" value="BLL5143 PROTEIN"/>
    <property type="match status" value="1"/>
</dbReference>
<dbReference type="SUPFAM" id="SSF75005">
    <property type="entry name" value="Arabinanase/levansucrase/invertase"/>
    <property type="match status" value="1"/>
</dbReference>
<keyword evidence="4" id="KW-0326">Glycosidase</keyword>
<dbReference type="Pfam" id="PF04041">
    <property type="entry name" value="Glyco_hydro_130"/>
    <property type="match status" value="1"/>
</dbReference>
<evidence type="ECO:0000313" key="4">
    <source>
        <dbReference type="EMBL" id="BBA74232.1"/>
    </source>
</evidence>
<dbReference type="CDD" id="cd18613">
    <property type="entry name" value="GH130"/>
    <property type="match status" value="1"/>
</dbReference>
<evidence type="ECO:0000256" key="1">
    <source>
        <dbReference type="ARBA" id="ARBA00022676"/>
    </source>
</evidence>
<evidence type="ECO:0000256" key="3">
    <source>
        <dbReference type="ARBA" id="ARBA00024356"/>
    </source>
</evidence>
<evidence type="ECO:0000256" key="2">
    <source>
        <dbReference type="ARBA" id="ARBA00022679"/>
    </source>
</evidence>
<dbReference type="InterPro" id="IPR023296">
    <property type="entry name" value="Glyco_hydro_beta-prop_sf"/>
</dbReference>
<keyword evidence="4" id="KW-0378">Hydrolase</keyword>
<sequence length="433" mass="48250">MREAGTPHSPFFNRQALHLRPDPSRVVVRPFRPAVEPRDLNPVDKTRANHIVDRVLALGEDETLELLAATLRNFDDRHRNLPAIFERRAAEMEDALASHAAFSKAQRQLVGAYFLHEYSFEAAALFNPSIVLHPDQSGLAEDCGRFILSLRAVGEGHISSLTFRSGVLAADGTVFIDPPERLAGTPEVTARLGDHLELTFDPDSDIAERVIFPVTDMQANGIEDARFVAFRDEGRTTYYATYTAYSGRGIRSELLETSDFLSFRMAPLKGVAARNKGMALFPRKIGGRYAMIARHDNESLHLITSDTLYDWGLGEVIMKPKYPWEFVQIGNCGSPIELDEGWLLFTHGVGPVRHYSIGAVLLDKQDPSRVIARSREPLVQPEIAERQGYVPNVVYSCGGMKVGERILLPYAISDAFSTFATIKTARLLELLKD</sequence>
<dbReference type="GO" id="GO:0016798">
    <property type="term" value="F:hydrolase activity, acting on glycosyl bonds"/>
    <property type="evidence" value="ECO:0007669"/>
    <property type="project" value="UniProtKB-KW"/>
</dbReference>
<proteinExistence type="inferred from homology"/>
<dbReference type="InterPro" id="IPR007184">
    <property type="entry name" value="Mannoside_phosphorylase"/>
</dbReference>
<dbReference type="EMBL" id="LC171369">
    <property type="protein sequence ID" value="BBA74232.1"/>
    <property type="molecule type" value="Genomic_DNA"/>
</dbReference>
<keyword evidence="1" id="KW-0328">Glycosyltransferase</keyword>